<dbReference type="Proteomes" id="UP001642520">
    <property type="component" value="Unassembled WGS sequence"/>
</dbReference>
<reference evidence="1 2" key="1">
    <citation type="submission" date="2024-08" db="EMBL/GenBank/DDBJ databases">
        <authorList>
            <person name="Will J Nash"/>
            <person name="Angela Man"/>
            <person name="Seanna McTaggart"/>
            <person name="Kendall Baker"/>
            <person name="Tom Barker"/>
            <person name="Leah Catchpole"/>
            <person name="Alex Durrant"/>
            <person name="Karim Gharbi"/>
            <person name="Naomi Irish"/>
            <person name="Gemy Kaithakottil"/>
            <person name="Debby Ku"/>
            <person name="Aaliyah Providence"/>
            <person name="Felix Shaw"/>
            <person name="David Swarbreck"/>
            <person name="Chris Watkins"/>
            <person name="Ann M. McCartney"/>
            <person name="Giulio Formenti"/>
            <person name="Alice Mouton"/>
            <person name="Noel Vella"/>
            <person name="Bjorn M von Reumont"/>
            <person name="Adriana Vella"/>
            <person name="Wilfried Haerty"/>
        </authorList>
    </citation>
    <scope>NUCLEOTIDE SEQUENCE [LARGE SCALE GENOMIC DNA]</scope>
</reference>
<sequence length="182" mass="21382">MPSSCEFFATEYTHSYRKHKLKPTEIIVQKDYFEDRIEEGEIDPRIASIPTKLDKAAEQLVHKHALDNLRSVYQIHYKHPWVPRDEKEETKEKDLQSELVAYIHGLYFNPHDEKILAPPTTAKRIYGYMRPKWLHGNLSMYQDSFSRTGAMIIVQDHEKKNASKNNTIESKIKKHSLCVDLD</sequence>
<name>A0ABP1N644_XYLVO</name>
<keyword evidence="2" id="KW-1185">Reference proteome</keyword>
<evidence type="ECO:0000313" key="2">
    <source>
        <dbReference type="Proteomes" id="UP001642520"/>
    </source>
</evidence>
<proteinExistence type="predicted"/>
<comment type="caution">
    <text evidence="1">The sequence shown here is derived from an EMBL/GenBank/DDBJ whole genome shotgun (WGS) entry which is preliminary data.</text>
</comment>
<dbReference type="EMBL" id="CAXAJV020001287">
    <property type="protein sequence ID" value="CAL7936440.1"/>
    <property type="molecule type" value="Genomic_DNA"/>
</dbReference>
<evidence type="ECO:0000313" key="1">
    <source>
        <dbReference type="EMBL" id="CAL7936440.1"/>
    </source>
</evidence>
<protein>
    <submittedName>
        <fullName evidence="1">Uncharacterized protein</fullName>
    </submittedName>
</protein>
<accession>A0ABP1N644</accession>
<organism evidence="1 2">
    <name type="scientific">Xylocopa violacea</name>
    <name type="common">Violet carpenter bee</name>
    <name type="synonym">Apis violacea</name>
    <dbReference type="NCBI Taxonomy" id="135666"/>
    <lineage>
        <taxon>Eukaryota</taxon>
        <taxon>Metazoa</taxon>
        <taxon>Ecdysozoa</taxon>
        <taxon>Arthropoda</taxon>
        <taxon>Hexapoda</taxon>
        <taxon>Insecta</taxon>
        <taxon>Pterygota</taxon>
        <taxon>Neoptera</taxon>
        <taxon>Endopterygota</taxon>
        <taxon>Hymenoptera</taxon>
        <taxon>Apocrita</taxon>
        <taxon>Aculeata</taxon>
        <taxon>Apoidea</taxon>
        <taxon>Anthophila</taxon>
        <taxon>Apidae</taxon>
        <taxon>Xylocopa</taxon>
        <taxon>Xylocopa</taxon>
    </lineage>
</organism>
<gene>
    <name evidence="1" type="ORF">XYLVIOL_LOCUS2164</name>
</gene>